<dbReference type="Proteomes" id="UP000580839">
    <property type="component" value="Unassembled WGS sequence"/>
</dbReference>
<evidence type="ECO:0000313" key="1">
    <source>
        <dbReference type="EMBL" id="NOT33894.1"/>
    </source>
</evidence>
<proteinExistence type="predicted"/>
<sequence length="274" mass="29667">VAVVLEGDARARLGPARAGEPAWQLETREGARIRSNDGPAEVRVSARSRGRATVQVLDGSAQVRNASGSVTVREGQYVVSDSIGALSAPQPLPPSPTLQSPGDGIVMTTRRSRDDVSFAWEPVPGARGYRIEIARDWGFRELIYEAVLNDTRLRYPNLPRGAYHWRVSAIAREAESAYSVAADFELRADATPPRLEVLQPNGAVMARQFRVRGSSEPGTQVRVSGERVAVGIDGSFERDVVLETGVNMIVVEALDEVGNVAYRTLHVTAKVEAP</sequence>
<evidence type="ECO:0008006" key="3">
    <source>
        <dbReference type="Google" id="ProtNLM"/>
    </source>
</evidence>
<dbReference type="Pfam" id="PF09136">
    <property type="entry name" value="Glucodextran_B"/>
    <property type="match status" value="1"/>
</dbReference>
<reference evidence="1 2" key="1">
    <citation type="submission" date="2020-04" db="EMBL/GenBank/DDBJ databases">
        <title>Metagenomic profiling of ammonia- and methane-oxidizing microorganisms in a Dutch drinking water treatment plant.</title>
        <authorList>
            <person name="Poghosyan L."/>
            <person name="Leucker S."/>
        </authorList>
    </citation>
    <scope>NUCLEOTIDE SEQUENCE [LARGE SCALE GENOMIC DNA]</scope>
    <source>
        <strain evidence="1">S-RSF-IL-03</strain>
    </source>
</reference>
<protein>
    <recommendedName>
        <fullName evidence="3">Fibronectin type-III domain-containing protein</fullName>
    </recommendedName>
</protein>
<gene>
    <name evidence="1" type="ORF">HOP12_06965</name>
</gene>
<feature type="non-terminal residue" evidence="1">
    <location>
        <position position="1"/>
    </location>
</feature>
<dbReference type="Gene3D" id="2.60.40.10">
    <property type="entry name" value="Immunoglobulins"/>
    <property type="match status" value="2"/>
</dbReference>
<organism evidence="1 2">
    <name type="scientific">Eiseniibacteriota bacterium</name>
    <dbReference type="NCBI Taxonomy" id="2212470"/>
    <lineage>
        <taxon>Bacteria</taxon>
        <taxon>Candidatus Eiseniibacteriota</taxon>
    </lineage>
</organism>
<dbReference type="InterPro" id="IPR013783">
    <property type="entry name" value="Ig-like_fold"/>
</dbReference>
<dbReference type="AlphaFoldDB" id="A0A849SMR2"/>
<comment type="caution">
    <text evidence="1">The sequence shown here is derived from an EMBL/GenBank/DDBJ whole genome shotgun (WGS) entry which is preliminary data.</text>
</comment>
<name>A0A849SMR2_UNCEI</name>
<accession>A0A849SMR2</accession>
<evidence type="ECO:0000313" key="2">
    <source>
        <dbReference type="Proteomes" id="UP000580839"/>
    </source>
</evidence>
<dbReference type="EMBL" id="JABFRW010000077">
    <property type="protein sequence ID" value="NOT33894.1"/>
    <property type="molecule type" value="Genomic_DNA"/>
</dbReference>